<dbReference type="EMBL" id="WUUU01000018">
    <property type="protein sequence ID" value="MXR19872.1"/>
    <property type="molecule type" value="Genomic_DNA"/>
</dbReference>
<gene>
    <name evidence="5" type="ORF">GRX66_04380</name>
</gene>
<dbReference type="GO" id="GO:0005886">
    <property type="term" value="C:plasma membrane"/>
    <property type="evidence" value="ECO:0007669"/>
    <property type="project" value="TreeGrafter"/>
</dbReference>
<evidence type="ECO:0000256" key="3">
    <source>
        <dbReference type="ARBA" id="ARBA00022840"/>
    </source>
</evidence>
<dbReference type="GO" id="GO:1903805">
    <property type="term" value="P:L-valine import across plasma membrane"/>
    <property type="evidence" value="ECO:0007669"/>
    <property type="project" value="TreeGrafter"/>
</dbReference>
<dbReference type="InterPro" id="IPR027417">
    <property type="entry name" value="P-loop_NTPase"/>
</dbReference>
<dbReference type="Pfam" id="PF12399">
    <property type="entry name" value="BCA_ABC_TP_C"/>
    <property type="match status" value="1"/>
</dbReference>
<dbReference type="PANTHER" id="PTHR45772:SF7">
    <property type="entry name" value="AMINO ACID ABC TRANSPORTER ATP-BINDING PROTEIN"/>
    <property type="match status" value="1"/>
</dbReference>
<dbReference type="PROSITE" id="PS50893">
    <property type="entry name" value="ABC_TRANSPORTER_2"/>
    <property type="match status" value="1"/>
</dbReference>
<name>A0A6B0SLQ4_9EURY</name>
<dbReference type="GO" id="GO:0015188">
    <property type="term" value="F:L-isoleucine transmembrane transporter activity"/>
    <property type="evidence" value="ECO:0007669"/>
    <property type="project" value="TreeGrafter"/>
</dbReference>
<accession>A0A6B0SLQ4</accession>
<dbReference type="InterPro" id="IPR032823">
    <property type="entry name" value="BCA_ABC_TP_C"/>
</dbReference>
<dbReference type="GO" id="GO:0005304">
    <property type="term" value="F:L-valine transmembrane transporter activity"/>
    <property type="evidence" value="ECO:0007669"/>
    <property type="project" value="TreeGrafter"/>
</dbReference>
<evidence type="ECO:0000259" key="4">
    <source>
        <dbReference type="PROSITE" id="PS50893"/>
    </source>
</evidence>
<reference evidence="5 6" key="1">
    <citation type="submission" date="2019-12" db="EMBL/GenBank/DDBJ databases">
        <title>Isolation and characterization of three novel carbon monoxide-oxidizing members of Halobacteria from salione crusts and soils.</title>
        <authorList>
            <person name="Myers M.R."/>
            <person name="King G.M."/>
        </authorList>
    </citation>
    <scope>NUCLEOTIDE SEQUENCE [LARGE SCALE GENOMIC DNA]</scope>
    <source>
        <strain evidence="5 6">PCN9</strain>
    </source>
</reference>
<organism evidence="5 6">
    <name type="scientific">Halobacterium bonnevillei</name>
    <dbReference type="NCBI Taxonomy" id="2692200"/>
    <lineage>
        <taxon>Archaea</taxon>
        <taxon>Methanobacteriati</taxon>
        <taxon>Methanobacteriota</taxon>
        <taxon>Stenosarchaea group</taxon>
        <taxon>Halobacteria</taxon>
        <taxon>Halobacteriales</taxon>
        <taxon>Halobacteriaceae</taxon>
        <taxon>Halobacterium</taxon>
    </lineage>
</organism>
<dbReference type="PANTHER" id="PTHR45772">
    <property type="entry name" value="CONSERVED COMPONENT OF ABC TRANSPORTER FOR NATURAL AMINO ACIDS-RELATED"/>
    <property type="match status" value="1"/>
</dbReference>
<evidence type="ECO:0000313" key="6">
    <source>
        <dbReference type="Proteomes" id="UP000471521"/>
    </source>
</evidence>
<dbReference type="Pfam" id="PF00005">
    <property type="entry name" value="ABC_tran"/>
    <property type="match status" value="1"/>
</dbReference>
<dbReference type="Gene3D" id="3.40.50.300">
    <property type="entry name" value="P-loop containing nucleotide triphosphate hydrolases"/>
    <property type="match status" value="1"/>
</dbReference>
<dbReference type="SMART" id="SM00382">
    <property type="entry name" value="AAA"/>
    <property type="match status" value="1"/>
</dbReference>
<protein>
    <submittedName>
        <fullName evidence="5">ATP-binding cassette domain-containing protein</fullName>
    </submittedName>
</protein>
<evidence type="ECO:0000256" key="1">
    <source>
        <dbReference type="ARBA" id="ARBA00022448"/>
    </source>
</evidence>
<dbReference type="Proteomes" id="UP000471521">
    <property type="component" value="Unassembled WGS sequence"/>
</dbReference>
<dbReference type="GO" id="GO:0042941">
    <property type="term" value="P:D-alanine transmembrane transport"/>
    <property type="evidence" value="ECO:0007669"/>
    <property type="project" value="TreeGrafter"/>
</dbReference>
<dbReference type="InterPro" id="IPR003593">
    <property type="entry name" value="AAA+_ATPase"/>
</dbReference>
<dbReference type="RefSeq" id="WP_159525439.1">
    <property type="nucleotide sequence ID" value="NZ_WUUU01000018.1"/>
</dbReference>
<keyword evidence="6" id="KW-1185">Reference proteome</keyword>
<comment type="caution">
    <text evidence="5">The sequence shown here is derived from an EMBL/GenBank/DDBJ whole genome shotgun (WGS) entry which is preliminary data.</text>
</comment>
<dbReference type="GO" id="GO:0016887">
    <property type="term" value="F:ATP hydrolysis activity"/>
    <property type="evidence" value="ECO:0007669"/>
    <property type="project" value="InterPro"/>
</dbReference>
<dbReference type="OrthoDB" id="44250at2157"/>
<dbReference type="InterPro" id="IPR051120">
    <property type="entry name" value="ABC_AA/LPS_Transport"/>
</dbReference>
<dbReference type="GO" id="GO:0015192">
    <property type="term" value="F:L-phenylalanine transmembrane transporter activity"/>
    <property type="evidence" value="ECO:0007669"/>
    <property type="project" value="TreeGrafter"/>
</dbReference>
<dbReference type="CDD" id="cd03219">
    <property type="entry name" value="ABC_Mj1267_LivG_branched"/>
    <property type="match status" value="1"/>
</dbReference>
<evidence type="ECO:0000313" key="5">
    <source>
        <dbReference type="EMBL" id="MXR19872.1"/>
    </source>
</evidence>
<dbReference type="GO" id="GO:1903806">
    <property type="term" value="P:L-isoleucine import across plasma membrane"/>
    <property type="evidence" value="ECO:0007669"/>
    <property type="project" value="TreeGrafter"/>
</dbReference>
<keyword evidence="2" id="KW-0547">Nucleotide-binding</keyword>
<proteinExistence type="predicted"/>
<dbReference type="AlphaFoldDB" id="A0A6B0SLQ4"/>
<evidence type="ECO:0000256" key="2">
    <source>
        <dbReference type="ARBA" id="ARBA00022741"/>
    </source>
</evidence>
<keyword evidence="3 5" id="KW-0067">ATP-binding</keyword>
<keyword evidence="1" id="KW-0813">Transport</keyword>
<feature type="domain" description="ABC transporter" evidence="4">
    <location>
        <begin position="4"/>
        <end position="236"/>
    </location>
</feature>
<dbReference type="GO" id="GO:0015808">
    <property type="term" value="P:L-alanine transport"/>
    <property type="evidence" value="ECO:0007669"/>
    <property type="project" value="TreeGrafter"/>
</dbReference>
<sequence length="247" mass="26401">MAVLEGEHLTKNFGGIIAVDDVSFSIERGETVGLIGPNGAGKSTLFRLISGVQEPNQGRVFLDGEDVTGLSPHEICHRGLVRTHQIVHPFENLTLLENAEVGAEFGGRDVDDAVERAHEVLEFVGLHDMAHTTPDELSVGALKRLEIARALATDPEVLLFDEVAGGLDTEETEDIVDLIGDIADTGKTVFLIDHVMRALMSVSERVFVLDNAQLIATGTPEEIQNNQRVIEAYLGEEAGGAAGAAGD</sequence>
<dbReference type="InterPro" id="IPR003439">
    <property type="entry name" value="ABC_transporter-like_ATP-bd"/>
</dbReference>
<dbReference type="SUPFAM" id="SSF52540">
    <property type="entry name" value="P-loop containing nucleoside triphosphate hydrolases"/>
    <property type="match status" value="1"/>
</dbReference>
<dbReference type="GO" id="GO:0005524">
    <property type="term" value="F:ATP binding"/>
    <property type="evidence" value="ECO:0007669"/>
    <property type="project" value="UniProtKB-KW"/>
</dbReference>